<feature type="transmembrane region" description="Helical" evidence="1">
    <location>
        <begin position="93"/>
        <end position="111"/>
    </location>
</feature>
<name>A0ABP5AT19_9MICC</name>
<evidence type="ECO:0000313" key="4">
    <source>
        <dbReference type="Proteomes" id="UP001500784"/>
    </source>
</evidence>
<evidence type="ECO:0000313" key="3">
    <source>
        <dbReference type="EMBL" id="GAA1921814.1"/>
    </source>
</evidence>
<keyword evidence="1" id="KW-1133">Transmembrane helix</keyword>
<feature type="transmembrane region" description="Helical" evidence="1">
    <location>
        <begin position="12"/>
        <end position="33"/>
    </location>
</feature>
<feature type="transmembrane region" description="Helical" evidence="1">
    <location>
        <begin position="123"/>
        <end position="140"/>
    </location>
</feature>
<gene>
    <name evidence="3" type="ORF">GCM10009688_28510</name>
</gene>
<dbReference type="Pfam" id="PF04892">
    <property type="entry name" value="VanZ"/>
    <property type="match status" value="1"/>
</dbReference>
<protein>
    <recommendedName>
        <fullName evidence="2">VanZ-like domain-containing protein</fullName>
    </recommendedName>
</protein>
<keyword evidence="4" id="KW-1185">Reference proteome</keyword>
<evidence type="ECO:0000259" key="2">
    <source>
        <dbReference type="Pfam" id="PF04892"/>
    </source>
</evidence>
<keyword evidence="1" id="KW-0812">Transmembrane</keyword>
<evidence type="ECO:0000256" key="1">
    <source>
        <dbReference type="SAM" id="Phobius"/>
    </source>
</evidence>
<dbReference type="EMBL" id="BAAALV010000007">
    <property type="protein sequence ID" value="GAA1921814.1"/>
    <property type="molecule type" value="Genomic_DNA"/>
</dbReference>
<feature type="transmembrane region" description="Helical" evidence="1">
    <location>
        <begin position="68"/>
        <end position="86"/>
    </location>
</feature>
<reference evidence="4" key="1">
    <citation type="journal article" date="2019" name="Int. J. Syst. Evol. Microbiol.">
        <title>The Global Catalogue of Microorganisms (GCM) 10K type strain sequencing project: providing services to taxonomists for standard genome sequencing and annotation.</title>
        <authorList>
            <consortium name="The Broad Institute Genomics Platform"/>
            <consortium name="The Broad Institute Genome Sequencing Center for Infectious Disease"/>
            <person name="Wu L."/>
            <person name="Ma J."/>
        </authorList>
    </citation>
    <scope>NUCLEOTIDE SEQUENCE [LARGE SCALE GENOMIC DNA]</scope>
    <source>
        <strain evidence="4">JCM 13316</strain>
    </source>
</reference>
<dbReference type="Proteomes" id="UP001500784">
    <property type="component" value="Unassembled WGS sequence"/>
</dbReference>
<sequence>MQALDQGRKRGHSLPLGLGTAAYGIVLAGIVFWPRPVDRGMRGQLDQLLGRLHALGFPAWVDYPLVESLANVALFLPAGLLLAAWLGPRWSWLAAVAGLCVSVGIEAAQALLLPERYATPHDVMANGLGAALGTVAVYAWRSRSAKDASLPSG</sequence>
<dbReference type="InterPro" id="IPR006976">
    <property type="entry name" value="VanZ-like"/>
</dbReference>
<organism evidence="3 4">
    <name type="scientific">Arthrobacter gandavensis</name>
    <dbReference type="NCBI Taxonomy" id="169960"/>
    <lineage>
        <taxon>Bacteria</taxon>
        <taxon>Bacillati</taxon>
        <taxon>Actinomycetota</taxon>
        <taxon>Actinomycetes</taxon>
        <taxon>Micrococcales</taxon>
        <taxon>Micrococcaceae</taxon>
        <taxon>Arthrobacter</taxon>
    </lineage>
</organism>
<feature type="domain" description="VanZ-like" evidence="2">
    <location>
        <begin position="22"/>
        <end position="139"/>
    </location>
</feature>
<dbReference type="RefSeq" id="WP_170287774.1">
    <property type="nucleotide sequence ID" value="NZ_BAAALV010000007.1"/>
</dbReference>
<keyword evidence="1" id="KW-0472">Membrane</keyword>
<proteinExistence type="predicted"/>
<comment type="caution">
    <text evidence="3">The sequence shown here is derived from an EMBL/GenBank/DDBJ whole genome shotgun (WGS) entry which is preliminary data.</text>
</comment>
<accession>A0ABP5AT19</accession>